<evidence type="ECO:0000313" key="3">
    <source>
        <dbReference type="EMBL" id="PSR83718.1"/>
    </source>
</evidence>
<feature type="region of interest" description="Disordered" evidence="1">
    <location>
        <begin position="453"/>
        <end position="472"/>
    </location>
</feature>
<dbReference type="PANTHER" id="PTHR38248:SF2">
    <property type="entry name" value="FUNK1 11"/>
    <property type="match status" value="1"/>
</dbReference>
<dbReference type="OrthoDB" id="3271139at2759"/>
<comment type="caution">
    <text evidence="3">The sequence shown here is derived from an EMBL/GenBank/DDBJ whole genome shotgun (WGS) entry which is preliminary data.</text>
</comment>
<dbReference type="EMBL" id="MLYV02000554">
    <property type="protein sequence ID" value="PSR83718.1"/>
    <property type="molecule type" value="Genomic_DNA"/>
</dbReference>
<dbReference type="SMART" id="SM00220">
    <property type="entry name" value="S_TKc"/>
    <property type="match status" value="1"/>
</dbReference>
<dbReference type="Proteomes" id="UP000186601">
    <property type="component" value="Unassembled WGS sequence"/>
</dbReference>
<dbReference type="PANTHER" id="PTHR38248">
    <property type="entry name" value="FUNK1 6"/>
    <property type="match status" value="1"/>
</dbReference>
<dbReference type="STRING" id="98765.A0A2R6P1T6"/>
<feature type="region of interest" description="Disordered" evidence="1">
    <location>
        <begin position="426"/>
        <end position="445"/>
    </location>
</feature>
<reference evidence="3 4" key="1">
    <citation type="submission" date="2018-02" db="EMBL/GenBank/DDBJ databases">
        <title>Genome sequence of the basidiomycete white-rot fungus Phlebia centrifuga.</title>
        <authorList>
            <person name="Granchi Z."/>
            <person name="Peng M."/>
            <person name="de Vries R.P."/>
            <person name="Hilden K."/>
            <person name="Makela M.R."/>
            <person name="Grigoriev I."/>
            <person name="Riley R."/>
        </authorList>
    </citation>
    <scope>NUCLEOTIDE SEQUENCE [LARGE SCALE GENOMIC DNA]</scope>
    <source>
        <strain evidence="3 4">FBCC195</strain>
    </source>
</reference>
<sequence>MGDSIRIPAVDFLHHILPPLHPRIDTAKIVSVLKQGGKGSRNAITSKGRWRGFAQEPATNNRHRSRTFERLQDVVQAISKATGLKEVRTTVAFQNNYNGGLGLCHRERNFETLPDAYLLLRSTLGHGVKWMDIAVSGEYETGLSTSDDREEHEVVVHFFASFLYATHEQLGWDPTMSVSTDGLEDSQYDITVRSETGEKTVYRTLNLLSYLGSEKICDGGTRVWKVVRLKHGEMAGDPVILKDCWVDGDAPREGCIFHEIRGMDLPEQIQNPLVDALLTVECYGDVVIGGDDSDAPLDHTIRLRTGSAQENPPGCDLTAIQILSHCRFKVHHRIVFKEVCQPIHNLTSFQDRFKVLGEACIALKALHHSGWVHRDISSGNILVDSTGCAKLGDLEYAKRVDDESAPEFRVGTRKFMAVEVDSQKYGFRPLPDPPSKPTESDSSVDMDAFDHISSSKSDFTVPPPPKRPPREPEVPFRYNPLHDFESLWWLVTYFVFKMEGIYDSQITSLPNRPLDLLQKQRRCAHMLSYSRMERDQTINHYWYPTFEDGIRSLDSSVKPFGMVLLKWRHKIVGAYSQAEEDPKAIPIVSLVLRDLYDEFARDLLAMSNRLAGKTILTQQPNIPIPAVAQASDSKKRKRDARVDEKDEGPPAFTAKLGKKAKTRHTRLVVSHDGPAARTRSRTKGTTR</sequence>
<dbReference type="SUPFAM" id="SSF56112">
    <property type="entry name" value="Protein kinase-like (PK-like)"/>
    <property type="match status" value="1"/>
</dbReference>
<dbReference type="AlphaFoldDB" id="A0A2R6P1T6"/>
<proteinExistence type="predicted"/>
<protein>
    <recommendedName>
        <fullName evidence="2">Protein kinase domain-containing protein</fullName>
    </recommendedName>
</protein>
<dbReference type="Gene3D" id="1.10.510.10">
    <property type="entry name" value="Transferase(Phosphotransferase) domain 1"/>
    <property type="match status" value="1"/>
</dbReference>
<evidence type="ECO:0000256" key="1">
    <source>
        <dbReference type="SAM" id="MobiDB-lite"/>
    </source>
</evidence>
<gene>
    <name evidence="3" type="ORF">PHLCEN_2v5650</name>
</gene>
<dbReference type="InterPro" id="IPR040976">
    <property type="entry name" value="Pkinase_fungal"/>
</dbReference>
<evidence type="ECO:0000313" key="4">
    <source>
        <dbReference type="Proteomes" id="UP000186601"/>
    </source>
</evidence>
<organism evidence="3 4">
    <name type="scientific">Hermanssonia centrifuga</name>
    <dbReference type="NCBI Taxonomy" id="98765"/>
    <lineage>
        <taxon>Eukaryota</taxon>
        <taxon>Fungi</taxon>
        <taxon>Dikarya</taxon>
        <taxon>Basidiomycota</taxon>
        <taxon>Agaricomycotina</taxon>
        <taxon>Agaricomycetes</taxon>
        <taxon>Polyporales</taxon>
        <taxon>Meruliaceae</taxon>
        <taxon>Hermanssonia</taxon>
    </lineage>
</organism>
<feature type="compositionally biased region" description="Basic residues" evidence="1">
    <location>
        <begin position="656"/>
        <end position="666"/>
    </location>
</feature>
<dbReference type="GO" id="GO:0004672">
    <property type="term" value="F:protein kinase activity"/>
    <property type="evidence" value="ECO:0007669"/>
    <property type="project" value="InterPro"/>
</dbReference>
<dbReference type="PROSITE" id="PS50011">
    <property type="entry name" value="PROTEIN_KINASE_DOM"/>
    <property type="match status" value="1"/>
</dbReference>
<feature type="compositionally biased region" description="Basic residues" evidence="1">
    <location>
        <begin position="678"/>
        <end position="687"/>
    </location>
</feature>
<name>A0A2R6P1T6_9APHY</name>
<dbReference type="GO" id="GO:0005524">
    <property type="term" value="F:ATP binding"/>
    <property type="evidence" value="ECO:0007669"/>
    <property type="project" value="InterPro"/>
</dbReference>
<keyword evidence="4" id="KW-1185">Reference proteome</keyword>
<evidence type="ECO:0000259" key="2">
    <source>
        <dbReference type="PROSITE" id="PS50011"/>
    </source>
</evidence>
<dbReference type="InterPro" id="IPR011009">
    <property type="entry name" value="Kinase-like_dom_sf"/>
</dbReference>
<feature type="domain" description="Protein kinase" evidence="2">
    <location>
        <begin position="210"/>
        <end position="543"/>
    </location>
</feature>
<dbReference type="InterPro" id="IPR000719">
    <property type="entry name" value="Prot_kinase_dom"/>
</dbReference>
<dbReference type="Pfam" id="PF17667">
    <property type="entry name" value="Pkinase_fungal"/>
    <property type="match status" value="1"/>
</dbReference>
<accession>A0A2R6P1T6</accession>
<feature type="region of interest" description="Disordered" evidence="1">
    <location>
        <begin position="626"/>
        <end position="687"/>
    </location>
</feature>